<name>A0A1I3R9Q0_HALDA</name>
<dbReference type="Pfam" id="PF00395">
    <property type="entry name" value="SLH"/>
    <property type="match status" value="3"/>
</dbReference>
<evidence type="ECO:0000313" key="6">
    <source>
        <dbReference type="Proteomes" id="UP000183557"/>
    </source>
</evidence>
<keyword evidence="6" id="KW-1185">Reference proteome</keyword>
<sequence length="545" mass="59308">MKQLFSILLSLAFVFSLNNTSVKASSFPDLEHVPWAKEEIIYLTDEGIINGFPDGTFGPQMDVTRGQVAVMLVRDLFPNASPTSTPPFTDLSKGKYYYNEVAVAYEKGIIKGYDNKVRPTDPISRAEAAVMVDRAYDIKRNGSVNGLPDAQNISWATGSIMDLYSQNIINGTPDGSFKPYKDITRAEFAKVLAATIEPSFRSMDDLEVHFIDVGQGDSTLIESPSGKTILIDGGRKSAGEEIVDYLASSGIDSIDIMVATHPDADHIGGLIDVLEQVEVKKVVDSGKPHTTDTYMEYLTLIDQKNIPFETPSAGDSLNLDDTLDINVLNSLHSSSDNNESSIVLKVSHNQIDFMLTGDASVDIEQEIIEQYDVEAEILKLGHHGASNSTSSAFVNAVDPEVGILSYGPNSYGHPDSTVVNRMWDAGATLYSTCDAGTITVTTNGNSYHVDASPFDGSDNCGTNINPEPEPEPEPTPDPDPQYPINVNTADYETLQLIKGVGPAIAQNIIDYRNTYGPFTSYNQLLNVKYIGPATLEEMRPYITLG</sequence>
<feature type="region of interest" description="Disordered" evidence="2">
    <location>
        <begin position="451"/>
        <end position="485"/>
    </location>
</feature>
<feature type="domain" description="SLH" evidence="4">
    <location>
        <begin position="87"/>
        <end position="146"/>
    </location>
</feature>
<dbReference type="InterPro" id="IPR001119">
    <property type="entry name" value="SLH_dom"/>
</dbReference>
<dbReference type="AlphaFoldDB" id="A0A1I3R9Q0"/>
<evidence type="ECO:0000313" key="5">
    <source>
        <dbReference type="EMBL" id="SFJ43333.1"/>
    </source>
</evidence>
<dbReference type="Pfam" id="PF00753">
    <property type="entry name" value="Lactamase_B"/>
    <property type="match status" value="1"/>
</dbReference>
<feature type="domain" description="SLH" evidence="4">
    <location>
        <begin position="23"/>
        <end position="86"/>
    </location>
</feature>
<dbReference type="RefSeq" id="WP_075035255.1">
    <property type="nucleotide sequence ID" value="NZ_FOSB01000002.1"/>
</dbReference>
<feature type="domain" description="SLH" evidence="4">
    <location>
        <begin position="147"/>
        <end position="206"/>
    </location>
</feature>
<dbReference type="InterPro" id="IPR052159">
    <property type="entry name" value="Competence_DNA_uptake"/>
</dbReference>
<dbReference type="InterPro" id="IPR036866">
    <property type="entry name" value="RibonucZ/Hydroxyglut_hydro"/>
</dbReference>
<dbReference type="Gene3D" id="1.10.150.320">
    <property type="entry name" value="Photosystem II 12 kDa extrinsic protein"/>
    <property type="match status" value="1"/>
</dbReference>
<dbReference type="InterPro" id="IPR001279">
    <property type="entry name" value="Metallo-B-lactamas"/>
</dbReference>
<protein>
    <submittedName>
        <fullName evidence="5">Competence protein ComEA helix-hairpin-helix repeat region</fullName>
    </submittedName>
</protein>
<evidence type="ECO:0000256" key="2">
    <source>
        <dbReference type="SAM" id="MobiDB-lite"/>
    </source>
</evidence>
<evidence type="ECO:0000256" key="3">
    <source>
        <dbReference type="SAM" id="SignalP"/>
    </source>
</evidence>
<dbReference type="EMBL" id="FOSB01000002">
    <property type="protein sequence ID" value="SFJ43333.1"/>
    <property type="molecule type" value="Genomic_DNA"/>
</dbReference>
<feature type="signal peptide" evidence="3">
    <location>
        <begin position="1"/>
        <end position="24"/>
    </location>
</feature>
<dbReference type="Gene3D" id="3.60.15.10">
    <property type="entry name" value="Ribonuclease Z/Hydroxyacylglutathione hydrolase-like"/>
    <property type="match status" value="1"/>
</dbReference>
<dbReference type="PANTHER" id="PTHR30619:SF7">
    <property type="entry name" value="BETA-LACTAMASE DOMAIN PROTEIN"/>
    <property type="match status" value="1"/>
</dbReference>
<dbReference type="Proteomes" id="UP000183557">
    <property type="component" value="Unassembled WGS sequence"/>
</dbReference>
<dbReference type="InterPro" id="IPR035681">
    <property type="entry name" value="ComA-like_MBL"/>
</dbReference>
<reference evidence="6" key="1">
    <citation type="submission" date="2016-10" db="EMBL/GenBank/DDBJ databases">
        <authorList>
            <person name="Varghese N."/>
            <person name="Submissions S."/>
        </authorList>
    </citation>
    <scope>NUCLEOTIDE SEQUENCE [LARGE SCALE GENOMIC DNA]</scope>
    <source>
        <strain evidence="6">CGMCC 1.3704</strain>
    </source>
</reference>
<accession>A0A1I3R9Q0</accession>
<proteinExistence type="predicted"/>
<feature type="chain" id="PRO_5010368048" evidence="3">
    <location>
        <begin position="25"/>
        <end position="545"/>
    </location>
</feature>
<evidence type="ECO:0000259" key="4">
    <source>
        <dbReference type="PROSITE" id="PS51272"/>
    </source>
</evidence>
<dbReference type="CDD" id="cd07731">
    <property type="entry name" value="ComA-like_MBL-fold"/>
    <property type="match status" value="1"/>
</dbReference>
<keyword evidence="1 3" id="KW-0732">Signal</keyword>
<gene>
    <name evidence="5" type="ORF">SAMN04487936_102151</name>
</gene>
<dbReference type="SMART" id="SM00849">
    <property type="entry name" value="Lactamase_B"/>
    <property type="match status" value="1"/>
</dbReference>
<dbReference type="PROSITE" id="PS51272">
    <property type="entry name" value="SLH"/>
    <property type="match status" value="3"/>
</dbReference>
<dbReference type="SUPFAM" id="SSF56281">
    <property type="entry name" value="Metallo-hydrolase/oxidoreductase"/>
    <property type="match status" value="1"/>
</dbReference>
<evidence type="ECO:0000256" key="1">
    <source>
        <dbReference type="ARBA" id="ARBA00022729"/>
    </source>
</evidence>
<organism evidence="5 6">
    <name type="scientific">Halobacillus dabanensis</name>
    <dbReference type="NCBI Taxonomy" id="240302"/>
    <lineage>
        <taxon>Bacteria</taxon>
        <taxon>Bacillati</taxon>
        <taxon>Bacillota</taxon>
        <taxon>Bacilli</taxon>
        <taxon>Bacillales</taxon>
        <taxon>Bacillaceae</taxon>
        <taxon>Halobacillus</taxon>
    </lineage>
</organism>
<dbReference type="SUPFAM" id="SSF47781">
    <property type="entry name" value="RuvA domain 2-like"/>
    <property type="match status" value="1"/>
</dbReference>
<dbReference type="OrthoDB" id="9761531at2"/>
<dbReference type="InterPro" id="IPR010994">
    <property type="entry name" value="RuvA_2-like"/>
</dbReference>
<dbReference type="PANTHER" id="PTHR30619">
    <property type="entry name" value="DNA INTERNALIZATION/COMPETENCE PROTEIN COMEC/REC2"/>
    <property type="match status" value="1"/>
</dbReference>
<dbReference type="Pfam" id="PF12836">
    <property type="entry name" value="HHH_3"/>
    <property type="match status" value="1"/>
</dbReference>